<evidence type="ECO:0000256" key="3">
    <source>
        <dbReference type="SAM" id="MobiDB-lite"/>
    </source>
</evidence>
<feature type="compositionally biased region" description="Basic and acidic residues" evidence="3">
    <location>
        <begin position="487"/>
        <end position="506"/>
    </location>
</feature>
<reference evidence="4" key="1">
    <citation type="submission" date="2017-05" db="UniProtKB">
        <authorList>
            <consortium name="EnsemblMetazoa"/>
        </authorList>
    </citation>
    <scope>IDENTIFICATION</scope>
</reference>
<evidence type="ECO:0000313" key="4">
    <source>
        <dbReference type="EnsemblMetazoa" id="Aqu2.1.10928_001"/>
    </source>
</evidence>
<accession>A0A1X7T928</accession>
<feature type="compositionally biased region" description="Polar residues" evidence="3">
    <location>
        <begin position="512"/>
        <end position="526"/>
    </location>
</feature>
<feature type="region of interest" description="Disordered" evidence="3">
    <location>
        <begin position="393"/>
        <end position="610"/>
    </location>
</feature>
<keyword evidence="1" id="KW-0880">Kelch repeat</keyword>
<dbReference type="STRING" id="400682.A0A1X7T928"/>
<feature type="compositionally biased region" description="Basic and acidic residues" evidence="3">
    <location>
        <begin position="393"/>
        <end position="405"/>
    </location>
</feature>
<dbReference type="InterPro" id="IPR015915">
    <property type="entry name" value="Kelch-typ_b-propeller"/>
</dbReference>
<organism evidence="4">
    <name type="scientific">Amphimedon queenslandica</name>
    <name type="common">Sponge</name>
    <dbReference type="NCBI Taxonomy" id="400682"/>
    <lineage>
        <taxon>Eukaryota</taxon>
        <taxon>Metazoa</taxon>
        <taxon>Porifera</taxon>
        <taxon>Demospongiae</taxon>
        <taxon>Heteroscleromorpha</taxon>
        <taxon>Haplosclerida</taxon>
        <taxon>Niphatidae</taxon>
        <taxon>Amphimedon</taxon>
    </lineage>
</organism>
<feature type="compositionally biased region" description="Basic and acidic residues" evidence="3">
    <location>
        <begin position="527"/>
        <end position="544"/>
    </location>
</feature>
<name>A0A1X7T928_AMPQE</name>
<dbReference type="InParanoid" id="A0A1X7T928"/>
<dbReference type="EnsemblMetazoa" id="Aqu2.1.10928_001">
    <property type="protein sequence ID" value="Aqu2.1.10928_001"/>
    <property type="gene ID" value="Aqu2.1.10928"/>
</dbReference>
<protein>
    <submittedName>
        <fullName evidence="4">Uncharacterized protein</fullName>
    </submittedName>
</protein>
<feature type="compositionally biased region" description="Low complexity" evidence="3">
    <location>
        <begin position="546"/>
        <end position="559"/>
    </location>
</feature>
<dbReference type="PANTHER" id="PTHR46228:SF2">
    <property type="entry name" value="KELCH REPEAT PROTEIN (AFU_ORTHOLOGUE AFUA_4G14350)"/>
    <property type="match status" value="1"/>
</dbReference>
<sequence>LEGTKVSGLFTKKHINDWSTSIIPLDLYQEKLQERRREWEASQPVQPEDRREIDRLTRVLQERERELEEERREKKQDRNRLQQQLEGREQQLEQAQQQGQERERQAREREQNLQRQLQERERESEQQRQEKDREIQQARERGRQAMEREQDLQQQLQEREQQLQREIQQGREREQGDWISPTVTGDRPPPISQFTLTSINNSSAILFGGVTANERSNNVYILNFTDTSVNCLKLSNPGGSVQWPKERCAHSSVLINTSSGPHLLVVGGISDLWIFDIKNKSWKKLFNIPKNFTYRSYHSLSLWSVTPTTNWIIVFGGTTSYRDTAVIELILEGTKVSGLFIKTYISDWSTSVIPLDQYQEKLQERRREWEASQPVQPEDRREIDRLTRVLQEREREQEEERREKEQEENDNLNKHSNKDKKERGRPGNESRIFNDNFKKERGNQSNKDKKKTGKFNRAGKESNSFRGKSNRVGKENRVFNDSFNKLSNKDKKERGKFNRHGEEKGRPGNKSRIFNSGFTNKSSNFKKANDSFRGKSNRVEKENRVFNNSFKKLSSSFRKASNKDKKERGKFRIFNDSFKKESNSLWKERESSKKERDNLKSRYKWQSLPG</sequence>
<feature type="compositionally biased region" description="Basic and acidic residues" evidence="3">
    <location>
        <begin position="577"/>
        <end position="600"/>
    </location>
</feature>
<evidence type="ECO:0000256" key="2">
    <source>
        <dbReference type="ARBA" id="ARBA00022737"/>
    </source>
</evidence>
<feature type="region of interest" description="Disordered" evidence="3">
    <location>
        <begin position="88"/>
        <end position="188"/>
    </location>
</feature>
<feature type="compositionally biased region" description="Basic and acidic residues" evidence="3">
    <location>
        <begin position="100"/>
        <end position="176"/>
    </location>
</feature>
<proteinExistence type="predicted"/>
<dbReference type="AlphaFoldDB" id="A0A1X7T928"/>
<dbReference type="SUPFAM" id="SSF50965">
    <property type="entry name" value="Galactose oxidase, central domain"/>
    <property type="match status" value="1"/>
</dbReference>
<dbReference type="InterPro" id="IPR011043">
    <property type="entry name" value="Gal_Oxase/kelch_b-propeller"/>
</dbReference>
<dbReference type="OrthoDB" id="10676478at2759"/>
<dbReference type="Gene3D" id="2.120.10.80">
    <property type="entry name" value="Kelch-type beta propeller"/>
    <property type="match status" value="1"/>
</dbReference>
<dbReference type="PANTHER" id="PTHR46228">
    <property type="entry name" value="KELCH DOMAIN-CONTAINING PROTEIN"/>
    <property type="match status" value="1"/>
</dbReference>
<evidence type="ECO:0000256" key="1">
    <source>
        <dbReference type="ARBA" id="ARBA00022441"/>
    </source>
</evidence>
<feature type="compositionally biased region" description="Basic and acidic residues" evidence="3">
    <location>
        <begin position="419"/>
        <end position="428"/>
    </location>
</feature>
<keyword evidence="2" id="KW-0677">Repeat</keyword>
<dbReference type="Pfam" id="PF24681">
    <property type="entry name" value="Kelch_KLHDC2_KLHL20_DRC7"/>
    <property type="match status" value="1"/>
</dbReference>